<dbReference type="AlphaFoldDB" id="A0A2X0LWK6"/>
<sequence length="113" mass="12427">MHFQELPWRVAKPSDPSFGPYMQMYGGQSTPPPLSNLVPRECRNIIRRMLDPDPKTRATTDQIISDPWFDQIKITPPLEGILPPPVTGGQVLINNPPIPSPALTGQSSTPAMA</sequence>
<evidence type="ECO:0000313" key="3">
    <source>
        <dbReference type="Proteomes" id="UP000249464"/>
    </source>
</evidence>
<name>A0A2X0LWK6_9BASI</name>
<organism evidence="2 3">
    <name type="scientific">Microbotryum silenes-dioicae</name>
    <dbReference type="NCBI Taxonomy" id="796604"/>
    <lineage>
        <taxon>Eukaryota</taxon>
        <taxon>Fungi</taxon>
        <taxon>Dikarya</taxon>
        <taxon>Basidiomycota</taxon>
        <taxon>Pucciniomycotina</taxon>
        <taxon>Microbotryomycetes</taxon>
        <taxon>Microbotryales</taxon>
        <taxon>Microbotryaceae</taxon>
        <taxon>Microbotryum</taxon>
    </lineage>
</organism>
<reference evidence="2 3" key="1">
    <citation type="submission" date="2016-11" db="EMBL/GenBank/DDBJ databases">
        <authorList>
            <person name="Jaros S."/>
            <person name="Januszkiewicz K."/>
            <person name="Wedrychowicz H."/>
        </authorList>
    </citation>
    <scope>NUCLEOTIDE SEQUENCE [LARGE SCALE GENOMIC DNA]</scope>
</reference>
<dbReference type="EMBL" id="FQNC01000020">
    <property type="protein sequence ID" value="SGY25426.1"/>
    <property type="molecule type" value="Genomic_DNA"/>
</dbReference>
<keyword evidence="3" id="KW-1185">Reference proteome</keyword>
<accession>A0A2X0LWK6</accession>
<protein>
    <submittedName>
        <fullName evidence="2">BQ5605_C018g08613 protein</fullName>
    </submittedName>
</protein>
<dbReference type="InterPro" id="IPR011009">
    <property type="entry name" value="Kinase-like_dom_sf"/>
</dbReference>
<feature type="region of interest" description="Disordered" evidence="1">
    <location>
        <begin position="92"/>
        <end position="113"/>
    </location>
</feature>
<evidence type="ECO:0000313" key="2">
    <source>
        <dbReference type="EMBL" id="SGY25426.1"/>
    </source>
</evidence>
<dbReference type="STRING" id="796604.A0A2X0LWK6"/>
<evidence type="ECO:0000256" key="1">
    <source>
        <dbReference type="SAM" id="MobiDB-lite"/>
    </source>
</evidence>
<dbReference type="Proteomes" id="UP000249464">
    <property type="component" value="Unassembled WGS sequence"/>
</dbReference>
<dbReference type="Gene3D" id="1.10.510.10">
    <property type="entry name" value="Transferase(Phosphotransferase) domain 1"/>
    <property type="match status" value="1"/>
</dbReference>
<feature type="compositionally biased region" description="Polar residues" evidence="1">
    <location>
        <begin position="103"/>
        <end position="113"/>
    </location>
</feature>
<proteinExistence type="predicted"/>
<gene>
    <name evidence="2" type="primary">BQ5605_C018g08613</name>
    <name evidence="2" type="ORF">BQ5605_C018G08613</name>
</gene>
<dbReference type="SUPFAM" id="SSF56112">
    <property type="entry name" value="Protein kinase-like (PK-like)"/>
    <property type="match status" value="1"/>
</dbReference>